<keyword evidence="2" id="KW-0813">Transport</keyword>
<dbReference type="GO" id="GO:0005315">
    <property type="term" value="F:phosphate transmembrane transporter activity"/>
    <property type="evidence" value="ECO:0007669"/>
    <property type="project" value="InterPro"/>
</dbReference>
<dbReference type="OrthoDB" id="9779554at2"/>
<dbReference type="GO" id="GO:0035435">
    <property type="term" value="P:phosphate ion transmembrane transport"/>
    <property type="evidence" value="ECO:0007669"/>
    <property type="project" value="TreeGrafter"/>
</dbReference>
<keyword evidence="8" id="KW-1185">Reference proteome</keyword>
<dbReference type="EMBL" id="VKAC01000006">
    <property type="protein sequence ID" value="TXR56164.1"/>
    <property type="molecule type" value="Genomic_DNA"/>
</dbReference>
<evidence type="ECO:0000256" key="3">
    <source>
        <dbReference type="ARBA" id="ARBA00022692"/>
    </source>
</evidence>
<evidence type="ECO:0000313" key="8">
    <source>
        <dbReference type="Proteomes" id="UP000321234"/>
    </source>
</evidence>
<name>A0A5C8ZFA0_9ACTN</name>
<dbReference type="Proteomes" id="UP000321234">
    <property type="component" value="Unassembled WGS sequence"/>
</dbReference>
<feature type="transmembrane region" description="Helical" evidence="6">
    <location>
        <begin position="37"/>
        <end position="59"/>
    </location>
</feature>
<evidence type="ECO:0000256" key="1">
    <source>
        <dbReference type="ARBA" id="ARBA00004141"/>
    </source>
</evidence>
<reference evidence="7 8" key="1">
    <citation type="submission" date="2019-07" db="EMBL/GenBank/DDBJ databases">
        <title>Quadrisphaera sp. strain DD2A genome sequencing and assembly.</title>
        <authorList>
            <person name="Kim I."/>
        </authorList>
    </citation>
    <scope>NUCLEOTIDE SEQUENCE [LARGE SCALE GENOMIC DNA]</scope>
    <source>
        <strain evidence="7 8">DD2A</strain>
    </source>
</reference>
<comment type="caution">
    <text evidence="7">The sequence shown here is derived from an EMBL/GenBank/DDBJ whole genome shotgun (WGS) entry which is preliminary data.</text>
</comment>
<dbReference type="PANTHER" id="PTHR11101:SF80">
    <property type="entry name" value="PHOSPHATE TRANSPORTER"/>
    <property type="match status" value="1"/>
</dbReference>
<dbReference type="PANTHER" id="PTHR11101">
    <property type="entry name" value="PHOSPHATE TRANSPORTER"/>
    <property type="match status" value="1"/>
</dbReference>
<accession>A0A5C8ZFA0</accession>
<feature type="transmembrane region" description="Helical" evidence="6">
    <location>
        <begin position="79"/>
        <end position="98"/>
    </location>
</feature>
<feature type="transmembrane region" description="Helical" evidence="6">
    <location>
        <begin position="309"/>
        <end position="334"/>
    </location>
</feature>
<evidence type="ECO:0000256" key="6">
    <source>
        <dbReference type="SAM" id="Phobius"/>
    </source>
</evidence>
<feature type="transmembrane region" description="Helical" evidence="6">
    <location>
        <begin position="110"/>
        <end position="129"/>
    </location>
</feature>
<proteinExistence type="predicted"/>
<feature type="transmembrane region" description="Helical" evidence="6">
    <location>
        <begin position="197"/>
        <end position="213"/>
    </location>
</feature>
<sequence length="335" mass="33160">MDPATGTVLAVVVVAALVFAVVNGAHDASDVIATPVVTGALTPLAALVIAAVLNGLGGMLGSRLAETVAYGVLTPLDGAAGLVLVLAALVGATAWNLLTWWRGIPSSSTHALVGGLVGAGAVVGASVDWPSAALQVALPLLVSPLLGFLVAGLVALGIAWCLRHAAPGRAHRLFRFAQVVSSSGVAVGHGLQDAQKTMGLVLLALVAAGALPHGAEVPWWVAVSASGALAVGTLAGGWRIVRTLGSRITTLDPPAGFAVEATTTGVLALSAAGLGVPVSTTHTVTAAIAGAGAVRRPSAVRWRVLRRIAWFWVVTAPASAAAGALCAAALLPLLS</sequence>
<comment type="subcellular location">
    <subcellularLocation>
        <location evidence="1">Membrane</location>
        <topology evidence="1">Multi-pass membrane protein</topology>
    </subcellularLocation>
</comment>
<dbReference type="RefSeq" id="WP_147926596.1">
    <property type="nucleotide sequence ID" value="NZ_VKAC01000006.1"/>
</dbReference>
<organism evidence="7 8">
    <name type="scientific">Quadrisphaera setariae</name>
    <dbReference type="NCBI Taxonomy" id="2593304"/>
    <lineage>
        <taxon>Bacteria</taxon>
        <taxon>Bacillati</taxon>
        <taxon>Actinomycetota</taxon>
        <taxon>Actinomycetes</taxon>
        <taxon>Kineosporiales</taxon>
        <taxon>Kineosporiaceae</taxon>
        <taxon>Quadrisphaera</taxon>
    </lineage>
</organism>
<evidence type="ECO:0000256" key="5">
    <source>
        <dbReference type="ARBA" id="ARBA00023136"/>
    </source>
</evidence>
<protein>
    <submittedName>
        <fullName evidence="7">Inorganic phosphate transporter</fullName>
    </submittedName>
</protein>
<keyword evidence="4 6" id="KW-1133">Transmembrane helix</keyword>
<keyword evidence="3 6" id="KW-0812">Transmembrane</keyword>
<evidence type="ECO:0000313" key="7">
    <source>
        <dbReference type="EMBL" id="TXR56164.1"/>
    </source>
</evidence>
<dbReference type="Pfam" id="PF01384">
    <property type="entry name" value="PHO4"/>
    <property type="match status" value="1"/>
</dbReference>
<keyword evidence="5 6" id="KW-0472">Membrane</keyword>
<feature type="transmembrane region" description="Helical" evidence="6">
    <location>
        <begin position="6"/>
        <end position="25"/>
    </location>
</feature>
<dbReference type="GO" id="GO:0016020">
    <property type="term" value="C:membrane"/>
    <property type="evidence" value="ECO:0007669"/>
    <property type="project" value="UniProtKB-SubCell"/>
</dbReference>
<evidence type="ECO:0000256" key="4">
    <source>
        <dbReference type="ARBA" id="ARBA00022989"/>
    </source>
</evidence>
<gene>
    <name evidence="7" type="ORF">FMM08_12115</name>
</gene>
<feature type="transmembrane region" description="Helical" evidence="6">
    <location>
        <begin position="141"/>
        <end position="162"/>
    </location>
</feature>
<dbReference type="AlphaFoldDB" id="A0A5C8ZFA0"/>
<evidence type="ECO:0000256" key="2">
    <source>
        <dbReference type="ARBA" id="ARBA00022448"/>
    </source>
</evidence>
<feature type="transmembrane region" description="Helical" evidence="6">
    <location>
        <begin position="219"/>
        <end position="241"/>
    </location>
</feature>
<dbReference type="InterPro" id="IPR001204">
    <property type="entry name" value="Phos_transporter"/>
</dbReference>